<reference evidence="6" key="1">
    <citation type="submission" date="2017-02" db="EMBL/GenBank/DDBJ databases">
        <authorList>
            <person name="Regsiter A."/>
            <person name="William W."/>
        </authorList>
    </citation>
    <scope>NUCLEOTIDE SEQUENCE</scope>
    <source>
        <strain evidence="6">Bib</strain>
    </source>
</reference>
<gene>
    <name evidence="6" type="ORF">SPIROBIBN47_270043</name>
</gene>
<evidence type="ECO:0000259" key="5">
    <source>
        <dbReference type="PROSITE" id="PS51387"/>
    </source>
</evidence>
<organism evidence="6">
    <name type="scientific">uncultured spirochete</name>
    <dbReference type="NCBI Taxonomy" id="156406"/>
    <lineage>
        <taxon>Bacteria</taxon>
        <taxon>Pseudomonadati</taxon>
        <taxon>Spirochaetota</taxon>
        <taxon>Spirochaetia</taxon>
        <taxon>Spirochaetales</taxon>
        <taxon>environmental samples</taxon>
    </lineage>
</organism>
<feature type="domain" description="FAD-binding PCMH-type" evidence="5">
    <location>
        <begin position="43"/>
        <end position="222"/>
    </location>
</feature>
<evidence type="ECO:0000313" key="6">
    <source>
        <dbReference type="EMBL" id="SLM12988.1"/>
    </source>
</evidence>
<dbReference type="AlphaFoldDB" id="A0A3P3XJW1"/>
<dbReference type="Gene3D" id="3.30.70.2740">
    <property type="match status" value="1"/>
</dbReference>
<dbReference type="Gene3D" id="3.30.465.10">
    <property type="match status" value="1"/>
</dbReference>
<dbReference type="InterPro" id="IPR016171">
    <property type="entry name" value="Vanillyl_alc_oxidase_C-sub2"/>
</dbReference>
<dbReference type="GO" id="GO:0016491">
    <property type="term" value="F:oxidoreductase activity"/>
    <property type="evidence" value="ECO:0007669"/>
    <property type="project" value="UniProtKB-KW"/>
</dbReference>
<proteinExistence type="predicted"/>
<dbReference type="InterPro" id="IPR016166">
    <property type="entry name" value="FAD-bd_PCMH"/>
</dbReference>
<accession>A0A3P3XJW1</accession>
<evidence type="ECO:0000256" key="1">
    <source>
        <dbReference type="ARBA" id="ARBA00001974"/>
    </source>
</evidence>
<dbReference type="FunFam" id="1.10.45.10:FF:000001">
    <property type="entry name" value="D-lactate dehydrogenase mitochondrial"/>
    <property type="match status" value="1"/>
</dbReference>
<dbReference type="InterPro" id="IPR016167">
    <property type="entry name" value="FAD-bd_PCMH_sub1"/>
</dbReference>
<dbReference type="EMBL" id="FWDM01000020">
    <property type="protein sequence ID" value="SLM12988.1"/>
    <property type="molecule type" value="Genomic_DNA"/>
</dbReference>
<evidence type="ECO:0000256" key="4">
    <source>
        <dbReference type="ARBA" id="ARBA00023002"/>
    </source>
</evidence>
<dbReference type="PANTHER" id="PTHR42934">
    <property type="entry name" value="GLYCOLATE OXIDASE SUBUNIT GLCD"/>
    <property type="match status" value="1"/>
</dbReference>
<dbReference type="SUPFAM" id="SSF55103">
    <property type="entry name" value="FAD-linked oxidases, C-terminal domain"/>
    <property type="match status" value="1"/>
</dbReference>
<evidence type="ECO:0000256" key="2">
    <source>
        <dbReference type="ARBA" id="ARBA00022630"/>
    </source>
</evidence>
<protein>
    <submittedName>
        <fullName evidence="6">FAD linked oxidase domain protein</fullName>
    </submittedName>
</protein>
<dbReference type="InterPro" id="IPR006094">
    <property type="entry name" value="Oxid_FAD_bind_N"/>
</dbReference>
<dbReference type="InterPro" id="IPR036318">
    <property type="entry name" value="FAD-bd_PCMH-like_sf"/>
</dbReference>
<dbReference type="SUPFAM" id="SSF56176">
    <property type="entry name" value="FAD-binding/transporter-associated domain-like"/>
    <property type="match status" value="1"/>
</dbReference>
<dbReference type="PANTHER" id="PTHR42934:SF2">
    <property type="entry name" value="GLYCOLATE OXIDASE SUBUNIT GLCD"/>
    <property type="match status" value="1"/>
</dbReference>
<dbReference type="Pfam" id="PF01565">
    <property type="entry name" value="FAD_binding_4"/>
    <property type="match status" value="1"/>
</dbReference>
<name>A0A3P3XJW1_9SPIR</name>
<dbReference type="Gene3D" id="3.30.43.10">
    <property type="entry name" value="Uridine Diphospho-n-acetylenolpyruvylglucosamine Reductase, domain 2"/>
    <property type="match status" value="1"/>
</dbReference>
<dbReference type="PROSITE" id="PS51387">
    <property type="entry name" value="FAD_PCMH"/>
    <property type="match status" value="1"/>
</dbReference>
<dbReference type="InterPro" id="IPR004113">
    <property type="entry name" value="FAD-bd_oxidored_4_C"/>
</dbReference>
<sequence>MLYNRVTEEIIRELAVIAGARNVLLDPAKLEAYSHDETSKEEYAHMPEVVVTPESTVAVAAIVKLANRAHIPLTPRGAGSGLSGGAIPVFGGIVISLEKMNHVREIDYENLTMTVETGIVTNEINNLVKDKGLFYAGYPMSLETCMLGGNIAENAGGGKAIKYGVTSRYILGLEFVTPAGDIVWLGGKLAKDVTGYDLVHLIVGSEGTLGIATAAIIKLIGLPAAKSDLLVLFRSPQEAISCVPVILSKGLIPTAIEFMDRRSVETSCAYLNENLPYAQCGAMLLIEMDGRDPALVESEAEAVGDLCMEQGAIEVYVADNRTTQERLWAIRRNIAEAFKVYCPVQSLEDIVVPPASIPAVIPELDRIAAQFGITIPCYGHAGDGNLHATLVKDPEMSMEDWHRIEPQALEALYEAISKLGGKISGEHGIGLKRKEYMKRFMSPVELELLKAIKRAWDPNLIMNPGKMFDLEKGIG</sequence>
<dbReference type="InterPro" id="IPR051914">
    <property type="entry name" value="FAD-linked_OxidoTrans_Type4"/>
</dbReference>
<keyword evidence="3" id="KW-0274">FAD</keyword>
<dbReference type="Pfam" id="PF02913">
    <property type="entry name" value="FAD-oxidase_C"/>
    <property type="match status" value="1"/>
</dbReference>
<evidence type="ECO:0000256" key="3">
    <source>
        <dbReference type="ARBA" id="ARBA00022827"/>
    </source>
</evidence>
<comment type="cofactor">
    <cofactor evidence="1">
        <name>FAD</name>
        <dbReference type="ChEBI" id="CHEBI:57692"/>
    </cofactor>
</comment>
<keyword evidence="4" id="KW-0560">Oxidoreductase</keyword>
<dbReference type="Gene3D" id="1.10.45.10">
    <property type="entry name" value="Vanillyl-alcohol Oxidase, Chain A, domain 4"/>
    <property type="match status" value="1"/>
</dbReference>
<dbReference type="InterPro" id="IPR016164">
    <property type="entry name" value="FAD-linked_Oxase-like_C"/>
</dbReference>
<keyword evidence="2" id="KW-0285">Flavoprotein</keyword>
<dbReference type="Gene3D" id="3.30.70.2190">
    <property type="match status" value="1"/>
</dbReference>
<dbReference type="InterPro" id="IPR016169">
    <property type="entry name" value="FAD-bd_PCMH_sub2"/>
</dbReference>
<dbReference type="GO" id="GO:0071949">
    <property type="term" value="F:FAD binding"/>
    <property type="evidence" value="ECO:0007669"/>
    <property type="project" value="InterPro"/>
</dbReference>